<organism evidence="1 2">
    <name type="scientific">Ganoderma sinense ZZ0214-1</name>
    <dbReference type="NCBI Taxonomy" id="1077348"/>
    <lineage>
        <taxon>Eukaryota</taxon>
        <taxon>Fungi</taxon>
        <taxon>Dikarya</taxon>
        <taxon>Basidiomycota</taxon>
        <taxon>Agaricomycotina</taxon>
        <taxon>Agaricomycetes</taxon>
        <taxon>Polyporales</taxon>
        <taxon>Polyporaceae</taxon>
        <taxon>Ganoderma</taxon>
    </lineage>
</organism>
<dbReference type="Proteomes" id="UP000230002">
    <property type="component" value="Unassembled WGS sequence"/>
</dbReference>
<reference evidence="1 2" key="1">
    <citation type="journal article" date="2015" name="Sci. Rep.">
        <title>Chromosome-level genome map provides insights into diverse defense mechanisms in the medicinal fungus Ganoderma sinense.</title>
        <authorList>
            <person name="Zhu Y."/>
            <person name="Xu J."/>
            <person name="Sun C."/>
            <person name="Zhou S."/>
            <person name="Xu H."/>
            <person name="Nelson D.R."/>
            <person name="Qian J."/>
            <person name="Song J."/>
            <person name="Luo H."/>
            <person name="Xiang L."/>
            <person name="Li Y."/>
            <person name="Xu Z."/>
            <person name="Ji A."/>
            <person name="Wang L."/>
            <person name="Lu S."/>
            <person name="Hayward A."/>
            <person name="Sun W."/>
            <person name="Li X."/>
            <person name="Schwartz D.C."/>
            <person name="Wang Y."/>
            <person name="Chen S."/>
        </authorList>
    </citation>
    <scope>NUCLEOTIDE SEQUENCE [LARGE SCALE GENOMIC DNA]</scope>
    <source>
        <strain evidence="1 2">ZZ0214-1</strain>
    </source>
</reference>
<gene>
    <name evidence="1" type="ORF">GSI_05784</name>
</gene>
<evidence type="ECO:0000313" key="1">
    <source>
        <dbReference type="EMBL" id="PIL31088.1"/>
    </source>
</evidence>
<evidence type="ECO:0008006" key="3">
    <source>
        <dbReference type="Google" id="ProtNLM"/>
    </source>
</evidence>
<keyword evidence="2" id="KW-1185">Reference proteome</keyword>
<sequence>MSPITLVDNESVLSLHAFIFSDEPSRARYIYGLRIPGPYIYENQVADRSVFDNSLVALFAAAVHIQYLHFPTSIKGPVFDAVMKLTTLRELHAVSEDTRRPLLMRLPTFQSPLRSLCIEECDTMGDNISALFLHEHLSHLAPTLEELDLDFFQFNIAPSSITTPFLALTSLAFATDYITFEFHPTAILLCLFPNLRGTLVIVPMRIVFIHDYLSALREHSVEEQRARAWPGLDRLVCDAEWAFVLALQCPIRRMDIHIARSDGKGCLADTLRSNAPRHLHLTVGLKAHEVWDVLDGLFPAEAADRLTHLVILVEFEVYSKWRSHLKGKRVPWNRLFNKVVDSVGHLRPTHLRIVLECTVLQGVPNSFPDGQLVNAAYEVSEPDLLCVAARLMDTMPTLECLFLDAHGETYTVPVRNDWEVDEDQTPHVWHLSKGWRFVHRDPDEVPVGDISSPGPWTELAGEAVERVAEEAELRLARFREIRQWRNTE</sequence>
<comment type="caution">
    <text evidence="1">The sequence shown here is derived from an EMBL/GenBank/DDBJ whole genome shotgun (WGS) entry which is preliminary data.</text>
</comment>
<dbReference type="EMBL" id="AYKW01000012">
    <property type="protein sequence ID" value="PIL31088.1"/>
    <property type="molecule type" value="Genomic_DNA"/>
</dbReference>
<proteinExistence type="predicted"/>
<evidence type="ECO:0000313" key="2">
    <source>
        <dbReference type="Proteomes" id="UP000230002"/>
    </source>
</evidence>
<name>A0A2G8SBW4_9APHY</name>
<dbReference type="AlphaFoldDB" id="A0A2G8SBW4"/>
<accession>A0A2G8SBW4</accession>
<protein>
    <recommendedName>
        <fullName evidence="3">F-box domain-containing protein</fullName>
    </recommendedName>
</protein>